<dbReference type="EMBL" id="CVRI01000017">
    <property type="protein sequence ID" value="CRK90259.1"/>
    <property type="molecule type" value="Genomic_DNA"/>
</dbReference>
<evidence type="ECO:0000313" key="2">
    <source>
        <dbReference type="Proteomes" id="UP000183832"/>
    </source>
</evidence>
<reference evidence="1 2" key="1">
    <citation type="submission" date="2015-04" db="EMBL/GenBank/DDBJ databases">
        <authorList>
            <person name="Syromyatnikov M.Y."/>
            <person name="Popov V.N."/>
        </authorList>
    </citation>
    <scope>NUCLEOTIDE SEQUENCE [LARGE SCALE GENOMIC DNA]</scope>
</reference>
<organism evidence="1 2">
    <name type="scientific">Clunio marinus</name>
    <dbReference type="NCBI Taxonomy" id="568069"/>
    <lineage>
        <taxon>Eukaryota</taxon>
        <taxon>Metazoa</taxon>
        <taxon>Ecdysozoa</taxon>
        <taxon>Arthropoda</taxon>
        <taxon>Hexapoda</taxon>
        <taxon>Insecta</taxon>
        <taxon>Pterygota</taxon>
        <taxon>Neoptera</taxon>
        <taxon>Endopterygota</taxon>
        <taxon>Diptera</taxon>
        <taxon>Nematocera</taxon>
        <taxon>Chironomoidea</taxon>
        <taxon>Chironomidae</taxon>
        <taxon>Clunio</taxon>
    </lineage>
</organism>
<gene>
    <name evidence="1" type="ORF">CLUMA_CG003970</name>
</gene>
<accession>A0A1J1HQL0</accession>
<sequence length="83" mass="10063">MLLKVIWFRLCFGTTKNIDKTGKDETRADCVNQIMRLNDRQRRVRMIQCHCTEARKMLQHAREMRPPQAWHFNFTWDLSVLIN</sequence>
<evidence type="ECO:0000313" key="1">
    <source>
        <dbReference type="EMBL" id="CRK90259.1"/>
    </source>
</evidence>
<dbReference type="AlphaFoldDB" id="A0A1J1HQL0"/>
<name>A0A1J1HQL0_9DIPT</name>
<proteinExistence type="predicted"/>
<keyword evidence="2" id="KW-1185">Reference proteome</keyword>
<dbReference type="Proteomes" id="UP000183832">
    <property type="component" value="Unassembled WGS sequence"/>
</dbReference>
<protein>
    <submittedName>
        <fullName evidence="1">CLUMA_CG003970, isoform A</fullName>
    </submittedName>
</protein>